<sequence>MTRQLAESNDGGQPGDPAKAAAAILLALDAEKTPLRLALGGDAVDFLTAHLDSVRAELTEWEDVSRGTDFDTE</sequence>
<evidence type="ECO:0000313" key="2">
    <source>
        <dbReference type="Proteomes" id="UP001223072"/>
    </source>
</evidence>
<proteinExistence type="predicted"/>
<evidence type="ECO:0008006" key="3">
    <source>
        <dbReference type="Google" id="ProtNLM"/>
    </source>
</evidence>
<dbReference type="Proteomes" id="UP001223072">
    <property type="component" value="Unassembled WGS sequence"/>
</dbReference>
<organism evidence="1 2">
    <name type="scientific">Streptomyces turgidiscabies</name>
    <dbReference type="NCBI Taxonomy" id="85558"/>
    <lineage>
        <taxon>Bacteria</taxon>
        <taxon>Bacillati</taxon>
        <taxon>Actinomycetota</taxon>
        <taxon>Actinomycetes</taxon>
        <taxon>Kitasatosporales</taxon>
        <taxon>Streptomycetaceae</taxon>
        <taxon>Streptomyces</taxon>
    </lineage>
</organism>
<comment type="caution">
    <text evidence="1">The sequence shown here is derived from an EMBL/GenBank/DDBJ whole genome shotgun (WGS) entry which is preliminary data.</text>
</comment>
<dbReference type="Gene3D" id="3.40.50.720">
    <property type="entry name" value="NAD(P)-binding Rossmann-like Domain"/>
    <property type="match status" value="1"/>
</dbReference>
<dbReference type="EMBL" id="JAUSZS010000002">
    <property type="protein sequence ID" value="MDQ0931038.1"/>
    <property type="molecule type" value="Genomic_DNA"/>
</dbReference>
<keyword evidence="2" id="KW-1185">Reference proteome</keyword>
<name>A0ABU0RH11_9ACTN</name>
<protein>
    <recommendedName>
        <fullName evidence="3">Short-chain dehydrogenase</fullName>
    </recommendedName>
</protein>
<accession>A0ABU0RH11</accession>
<gene>
    <name evidence="1" type="ORF">QFZ49_000945</name>
</gene>
<evidence type="ECO:0000313" key="1">
    <source>
        <dbReference type="EMBL" id="MDQ0931038.1"/>
    </source>
</evidence>
<reference evidence="1 2" key="1">
    <citation type="submission" date="2023-07" db="EMBL/GenBank/DDBJ databases">
        <title>Comparative genomics of wheat-associated soil bacteria to identify genetic determinants of phenazine resistance.</title>
        <authorList>
            <person name="Mouncey N."/>
        </authorList>
    </citation>
    <scope>NUCLEOTIDE SEQUENCE [LARGE SCALE GENOMIC DNA]</scope>
    <source>
        <strain evidence="1 2">W2I16</strain>
    </source>
</reference>